<organism evidence="5 6">
    <name type="scientific">Durusdinium trenchii</name>
    <dbReference type="NCBI Taxonomy" id="1381693"/>
    <lineage>
        <taxon>Eukaryota</taxon>
        <taxon>Sar</taxon>
        <taxon>Alveolata</taxon>
        <taxon>Dinophyceae</taxon>
        <taxon>Suessiales</taxon>
        <taxon>Symbiodiniaceae</taxon>
        <taxon>Durusdinium</taxon>
    </lineage>
</organism>
<keyword evidence="6" id="KW-1185">Reference proteome</keyword>
<gene>
    <name evidence="5" type="ORF">SCF082_LOCUS50779</name>
</gene>
<protein>
    <submittedName>
        <fullName evidence="5">tRNA 2'-phosphotransferase 1</fullName>
    </submittedName>
</protein>
<dbReference type="PANTHER" id="PTHR12684">
    <property type="entry name" value="PUTATIVE PHOSPHOTRANSFERASE"/>
    <property type="match status" value="1"/>
</dbReference>
<name>A0ABP0SA85_9DINO</name>
<dbReference type="InterPro" id="IPR002745">
    <property type="entry name" value="Ptrans_KptA/Tpt1"/>
</dbReference>
<feature type="compositionally biased region" description="Low complexity" evidence="4">
    <location>
        <begin position="464"/>
        <end position="474"/>
    </location>
</feature>
<comment type="caution">
    <text evidence="5">The sequence shown here is derived from an EMBL/GenBank/DDBJ whole genome shotgun (WGS) entry which is preliminary data.</text>
</comment>
<feature type="region of interest" description="Disordered" evidence="4">
    <location>
        <begin position="170"/>
        <end position="196"/>
    </location>
</feature>
<proteinExistence type="inferred from homology"/>
<feature type="compositionally biased region" description="Acidic residues" evidence="4">
    <location>
        <begin position="429"/>
        <end position="439"/>
    </location>
</feature>
<feature type="compositionally biased region" description="Basic and acidic residues" evidence="4">
    <location>
        <begin position="652"/>
        <end position="674"/>
    </location>
</feature>
<dbReference type="SUPFAM" id="SSF56399">
    <property type="entry name" value="ADP-ribosylation"/>
    <property type="match status" value="1"/>
</dbReference>
<feature type="region of interest" description="Disordered" evidence="4">
    <location>
        <begin position="707"/>
        <end position="726"/>
    </location>
</feature>
<feature type="region of interest" description="Disordered" evidence="4">
    <location>
        <begin position="420"/>
        <end position="520"/>
    </location>
</feature>
<dbReference type="EMBL" id="CAXAMM010043255">
    <property type="protein sequence ID" value="CAK9109268.1"/>
    <property type="molecule type" value="Genomic_DNA"/>
</dbReference>
<evidence type="ECO:0000256" key="3">
    <source>
        <dbReference type="ARBA" id="ARBA00023027"/>
    </source>
</evidence>
<accession>A0ABP0SA85</accession>
<dbReference type="Proteomes" id="UP001642464">
    <property type="component" value="Unassembled WGS sequence"/>
</dbReference>
<evidence type="ECO:0000256" key="2">
    <source>
        <dbReference type="ARBA" id="ARBA00022679"/>
    </source>
</evidence>
<feature type="compositionally biased region" description="Basic and acidic residues" evidence="4">
    <location>
        <begin position="113"/>
        <end position="134"/>
    </location>
</feature>
<dbReference type="Gene3D" id="3.20.170.30">
    <property type="match status" value="1"/>
</dbReference>
<evidence type="ECO:0000256" key="1">
    <source>
        <dbReference type="ARBA" id="ARBA00009836"/>
    </source>
</evidence>
<dbReference type="PANTHER" id="PTHR12684:SF2">
    <property type="entry name" value="TRNA 2'-PHOSPHOTRANSFERASE 1"/>
    <property type="match status" value="1"/>
</dbReference>
<keyword evidence="2" id="KW-0808">Transferase</keyword>
<evidence type="ECO:0000313" key="6">
    <source>
        <dbReference type="Proteomes" id="UP001642464"/>
    </source>
</evidence>
<dbReference type="Pfam" id="PF01885">
    <property type="entry name" value="PTS_2-RNA"/>
    <property type="match status" value="1"/>
</dbReference>
<sequence length="791" mass="85910">MEVLAIVARSGKFLPVCLTFGPVNGPDDFCYVVDRAFGPGRGRKNRYTREWVAYVDDLTIRTGRVVDGSFRTDAEHEEEVRRAMRDAPVTVGQPARDALEALGVQAEALGTKGKHDPKVSDHNHPSHHQRPEGWVRPRLFGSRVDAWGLCDRAREPVLANSRPALASVGRVCSSRPGRGSMGKGKGGRKGRWQRERDPVTDWDDLEFLMTKTLRHGSSRSCRGRHEVQGELGPEGWISVERVATVFGVSFEDVRKAVRWQEGAAKKRLELSADGDFVHACQGHSSDSGLTAKDFELANEEALPEDNTILVHGTFRERVVSITTDGLLPSGLGSGEGRLFVHWSKDALDKPGKHTGVRSGTDAVVITTLGRLKEGKVDMRTGVDGVILTSEVPPRCFDRISMFDGETGKEGDLLWTRQEGLVPIELPTGDTDESSLEDEAEGRQRSGAAPSQPGRGVKEDPEEPAAPAAVESSPPGRDPAPAVSPVRDEVSPPEQGAAPAASPVKRRPAAKIPKGYHGEPPNFWWAHLPKELWQREGYCLLCKTRKGVRGGCPVDEDHLLSEQRIEEMFKMEARYEEQQRQQAKAAPPQPEREAPTQPALPAAANPVKEEVAEPSAASSSAGPSVKSEAEVQEAKQAAVASLTRTGGLSSDPGRAERPDRMKGEMSKEELQAIWSKEGRTRTARLVESLLGGAAADELRHQEGAVGGLSQLMAKQEERPTEGGAAKLEGSLRMIASATTTAAVTRKRSGLPVGDTESGRYGEAVDSASKDRRRCRVGYATRRRAPCSCPRVH</sequence>
<keyword evidence="3" id="KW-0520">NAD</keyword>
<feature type="region of interest" description="Disordered" evidence="4">
    <location>
        <begin position="573"/>
        <end position="674"/>
    </location>
</feature>
<feature type="compositionally biased region" description="Low complexity" evidence="4">
    <location>
        <begin position="612"/>
        <end position="625"/>
    </location>
</feature>
<evidence type="ECO:0000256" key="4">
    <source>
        <dbReference type="SAM" id="MobiDB-lite"/>
    </source>
</evidence>
<reference evidence="5 6" key="1">
    <citation type="submission" date="2024-02" db="EMBL/GenBank/DDBJ databases">
        <authorList>
            <person name="Chen Y."/>
            <person name="Shah S."/>
            <person name="Dougan E. K."/>
            <person name="Thang M."/>
            <person name="Chan C."/>
        </authorList>
    </citation>
    <scope>NUCLEOTIDE SEQUENCE [LARGE SCALE GENOMIC DNA]</scope>
</reference>
<feature type="region of interest" description="Disordered" evidence="4">
    <location>
        <begin position="741"/>
        <end position="765"/>
    </location>
</feature>
<dbReference type="InterPro" id="IPR042081">
    <property type="entry name" value="RNA_2'-PTrans_C"/>
</dbReference>
<feature type="region of interest" description="Disordered" evidence="4">
    <location>
        <begin position="112"/>
        <end position="134"/>
    </location>
</feature>
<evidence type="ECO:0000313" key="5">
    <source>
        <dbReference type="EMBL" id="CAK9109268.1"/>
    </source>
</evidence>
<comment type="similarity">
    <text evidence="1">Belongs to the KptA/TPT1 family.</text>
</comment>